<protein>
    <submittedName>
        <fullName evidence="1">Uncharacterized protein</fullName>
    </submittedName>
</protein>
<sequence>MAVNRRNKDLCAMQKINTCIALRFHAGKDLLDIFNKTSLTLSADSKYTFLDKMGDLNTEGIVRSVQMGIGGKVIVDNVDGMIIARDVRLTGDNKHYHYTASIYYPDHADLTDLEESTALTPPEEINFDVFYFSAEE</sequence>
<dbReference type="HOGENOM" id="CLU_1877407_0_0_1"/>
<name>K1QJ21_MAGGI</name>
<reference evidence="1" key="1">
    <citation type="journal article" date="2012" name="Nature">
        <title>The oyster genome reveals stress adaptation and complexity of shell formation.</title>
        <authorList>
            <person name="Zhang G."/>
            <person name="Fang X."/>
            <person name="Guo X."/>
            <person name="Li L."/>
            <person name="Luo R."/>
            <person name="Xu F."/>
            <person name="Yang P."/>
            <person name="Zhang L."/>
            <person name="Wang X."/>
            <person name="Qi H."/>
            <person name="Xiong Z."/>
            <person name="Que H."/>
            <person name="Xie Y."/>
            <person name="Holland P.W."/>
            <person name="Paps J."/>
            <person name="Zhu Y."/>
            <person name="Wu F."/>
            <person name="Chen Y."/>
            <person name="Wang J."/>
            <person name="Peng C."/>
            <person name="Meng J."/>
            <person name="Yang L."/>
            <person name="Liu J."/>
            <person name="Wen B."/>
            <person name="Zhang N."/>
            <person name="Huang Z."/>
            <person name="Zhu Q."/>
            <person name="Feng Y."/>
            <person name="Mount A."/>
            <person name="Hedgecock D."/>
            <person name="Xu Z."/>
            <person name="Liu Y."/>
            <person name="Domazet-Loso T."/>
            <person name="Du Y."/>
            <person name="Sun X."/>
            <person name="Zhang S."/>
            <person name="Liu B."/>
            <person name="Cheng P."/>
            <person name="Jiang X."/>
            <person name="Li J."/>
            <person name="Fan D."/>
            <person name="Wang W."/>
            <person name="Fu W."/>
            <person name="Wang T."/>
            <person name="Wang B."/>
            <person name="Zhang J."/>
            <person name="Peng Z."/>
            <person name="Li Y."/>
            <person name="Li N."/>
            <person name="Wang J."/>
            <person name="Chen M."/>
            <person name="He Y."/>
            <person name="Tan F."/>
            <person name="Song X."/>
            <person name="Zheng Q."/>
            <person name="Huang R."/>
            <person name="Yang H."/>
            <person name="Du X."/>
            <person name="Chen L."/>
            <person name="Yang M."/>
            <person name="Gaffney P.M."/>
            <person name="Wang S."/>
            <person name="Luo L."/>
            <person name="She Z."/>
            <person name="Ming Y."/>
            <person name="Huang W."/>
            <person name="Zhang S."/>
            <person name="Huang B."/>
            <person name="Zhang Y."/>
            <person name="Qu T."/>
            <person name="Ni P."/>
            <person name="Miao G."/>
            <person name="Wang J."/>
            <person name="Wang Q."/>
            <person name="Steinberg C.E."/>
            <person name="Wang H."/>
            <person name="Li N."/>
            <person name="Qian L."/>
            <person name="Zhang G."/>
            <person name="Li Y."/>
            <person name="Yang H."/>
            <person name="Liu X."/>
            <person name="Wang J."/>
            <person name="Yin Y."/>
            <person name="Wang J."/>
        </authorList>
    </citation>
    <scope>NUCLEOTIDE SEQUENCE [LARGE SCALE GENOMIC DNA]</scope>
    <source>
        <strain evidence="1">05x7-T-G4-1.051#20</strain>
    </source>
</reference>
<proteinExistence type="predicted"/>
<dbReference type="EMBL" id="JH817310">
    <property type="protein sequence ID" value="EKC31189.1"/>
    <property type="molecule type" value="Genomic_DNA"/>
</dbReference>
<accession>K1QJ21</accession>
<gene>
    <name evidence="1" type="ORF">CGI_10020765</name>
</gene>
<dbReference type="AlphaFoldDB" id="K1QJ21"/>
<evidence type="ECO:0000313" key="1">
    <source>
        <dbReference type="EMBL" id="EKC31189.1"/>
    </source>
</evidence>
<dbReference type="InParanoid" id="K1QJ21"/>
<organism evidence="1">
    <name type="scientific">Magallana gigas</name>
    <name type="common">Pacific oyster</name>
    <name type="synonym">Crassostrea gigas</name>
    <dbReference type="NCBI Taxonomy" id="29159"/>
    <lineage>
        <taxon>Eukaryota</taxon>
        <taxon>Metazoa</taxon>
        <taxon>Spiralia</taxon>
        <taxon>Lophotrochozoa</taxon>
        <taxon>Mollusca</taxon>
        <taxon>Bivalvia</taxon>
        <taxon>Autobranchia</taxon>
        <taxon>Pteriomorphia</taxon>
        <taxon>Ostreida</taxon>
        <taxon>Ostreoidea</taxon>
        <taxon>Ostreidae</taxon>
        <taxon>Magallana</taxon>
    </lineage>
</organism>